<name>A0ABW8JX14_9GAMM</name>
<accession>A0ABW8JX14</accession>
<dbReference type="EMBL" id="JADIKM010000003">
    <property type="protein sequence ID" value="MFK2904974.1"/>
    <property type="molecule type" value="Genomic_DNA"/>
</dbReference>
<organism evidence="1 2">
    <name type="scientific">Dyella ginsengisoli</name>
    <dbReference type="NCBI Taxonomy" id="363848"/>
    <lineage>
        <taxon>Bacteria</taxon>
        <taxon>Pseudomonadati</taxon>
        <taxon>Pseudomonadota</taxon>
        <taxon>Gammaproteobacteria</taxon>
        <taxon>Lysobacterales</taxon>
        <taxon>Rhodanobacteraceae</taxon>
        <taxon>Dyella</taxon>
    </lineage>
</organism>
<sequence>MSAVSINPKHQQAAESAIRQRATDRMDLTKAALQGLCAAAGDRWSDTSPERIARRAVHLADATLLALANVKEHADERHR</sequence>
<dbReference type="RefSeq" id="WP_404633977.1">
    <property type="nucleotide sequence ID" value="NZ_JADIKM010000003.1"/>
</dbReference>
<evidence type="ECO:0000313" key="1">
    <source>
        <dbReference type="EMBL" id="MFK2904974.1"/>
    </source>
</evidence>
<keyword evidence="2" id="KW-1185">Reference proteome</keyword>
<protein>
    <submittedName>
        <fullName evidence="1">Uncharacterized protein</fullName>
    </submittedName>
</protein>
<evidence type="ECO:0000313" key="2">
    <source>
        <dbReference type="Proteomes" id="UP001620460"/>
    </source>
</evidence>
<reference evidence="1 2" key="1">
    <citation type="submission" date="2020-10" db="EMBL/GenBank/DDBJ databases">
        <title>Phylogeny of dyella-like bacteria.</title>
        <authorList>
            <person name="Fu J."/>
        </authorList>
    </citation>
    <scope>NUCLEOTIDE SEQUENCE [LARGE SCALE GENOMIC DNA]</scope>
    <source>
        <strain evidence="1 2">Gsoil3046</strain>
    </source>
</reference>
<proteinExistence type="predicted"/>
<comment type="caution">
    <text evidence="1">The sequence shown here is derived from an EMBL/GenBank/DDBJ whole genome shotgun (WGS) entry which is preliminary data.</text>
</comment>
<dbReference type="Proteomes" id="UP001620460">
    <property type="component" value="Unassembled WGS sequence"/>
</dbReference>
<gene>
    <name evidence="1" type="ORF">ISP17_13515</name>
</gene>